<gene>
    <name evidence="1" type="ORF">GCM10022276_15790</name>
</gene>
<dbReference type="EMBL" id="BAABBM010000001">
    <property type="protein sequence ID" value="GAA3897667.1"/>
    <property type="molecule type" value="Genomic_DNA"/>
</dbReference>
<accession>A0ABP7LB94</accession>
<proteinExistence type="predicted"/>
<reference evidence="2" key="1">
    <citation type="journal article" date="2019" name="Int. J. Syst. Evol. Microbiol.">
        <title>The Global Catalogue of Microorganisms (GCM) 10K type strain sequencing project: providing services to taxonomists for standard genome sequencing and annotation.</title>
        <authorList>
            <consortium name="The Broad Institute Genomics Platform"/>
            <consortium name="The Broad Institute Genome Sequencing Center for Infectious Disease"/>
            <person name="Wu L."/>
            <person name="Ma J."/>
        </authorList>
    </citation>
    <scope>NUCLEOTIDE SEQUENCE [LARGE SCALE GENOMIC DNA]</scope>
    <source>
        <strain evidence="2">JCM 17543</strain>
    </source>
</reference>
<name>A0ABP7LB94_9SPHN</name>
<sequence length="53" mass="5669">MFSFAGTGAFTYTAGELRNEQSGGNIFVYGDGTADIKIKVIGIVDFVDTDFVL</sequence>
<dbReference type="Proteomes" id="UP001500827">
    <property type="component" value="Unassembled WGS sequence"/>
</dbReference>
<keyword evidence="2" id="KW-1185">Reference proteome</keyword>
<evidence type="ECO:0000313" key="2">
    <source>
        <dbReference type="Proteomes" id="UP001500827"/>
    </source>
</evidence>
<evidence type="ECO:0000313" key="1">
    <source>
        <dbReference type="EMBL" id="GAA3897667.1"/>
    </source>
</evidence>
<dbReference type="RefSeq" id="WP_344699130.1">
    <property type="nucleotide sequence ID" value="NZ_BAABBM010000001.1"/>
</dbReference>
<comment type="caution">
    <text evidence="1">The sequence shown here is derived from an EMBL/GenBank/DDBJ whole genome shotgun (WGS) entry which is preliminary data.</text>
</comment>
<protein>
    <submittedName>
        <fullName evidence="1">Uncharacterized protein</fullName>
    </submittedName>
</protein>
<organism evidence="1 2">
    <name type="scientific">Sphingomonas limnosediminicola</name>
    <dbReference type="NCBI Taxonomy" id="940133"/>
    <lineage>
        <taxon>Bacteria</taxon>
        <taxon>Pseudomonadati</taxon>
        <taxon>Pseudomonadota</taxon>
        <taxon>Alphaproteobacteria</taxon>
        <taxon>Sphingomonadales</taxon>
        <taxon>Sphingomonadaceae</taxon>
        <taxon>Sphingomonas</taxon>
    </lineage>
</organism>